<keyword evidence="4" id="KW-1015">Disulfide bond</keyword>
<reference evidence="5 6" key="2">
    <citation type="journal article" date="2022" name="Mar. Drugs">
        <title>Bioassay-Guided Fractionation Leads to the Detection of Cholic Acid Generated by the Rare Thalassomonas sp.</title>
        <authorList>
            <person name="Pheiffer F."/>
            <person name="Schneider Y.K."/>
            <person name="Hansen E.H."/>
            <person name="Andersen J.H."/>
            <person name="Isaksson J."/>
            <person name="Busche T."/>
            <person name="R C."/>
            <person name="Kalinowski J."/>
            <person name="Zyl L.V."/>
            <person name="Trindade M."/>
        </authorList>
    </citation>
    <scope>NUCLEOTIDE SEQUENCE [LARGE SCALE GENOMIC DNA]</scope>
    <source>
        <strain evidence="5 6">A5K-106</strain>
    </source>
</reference>
<accession>A0AAE9YLM9</accession>
<dbReference type="RefSeq" id="WP_044834866.1">
    <property type="nucleotide sequence ID" value="NZ_CP059735.1"/>
</dbReference>
<comment type="cofactor">
    <cofactor evidence="1">
        <name>Ca(2+)</name>
        <dbReference type="ChEBI" id="CHEBI:29108"/>
    </cofactor>
</comment>
<dbReference type="Gene3D" id="2.60.120.200">
    <property type="match status" value="6"/>
</dbReference>
<evidence type="ECO:0000256" key="4">
    <source>
        <dbReference type="ARBA" id="ARBA00023157"/>
    </source>
</evidence>
<evidence type="ECO:0000313" key="5">
    <source>
        <dbReference type="EMBL" id="WDD96783.1"/>
    </source>
</evidence>
<evidence type="ECO:0000256" key="2">
    <source>
        <dbReference type="ARBA" id="ARBA00022723"/>
    </source>
</evidence>
<dbReference type="Proteomes" id="UP000032568">
    <property type="component" value="Chromosome"/>
</dbReference>
<name>A0AAE9YLM9_9GAMM</name>
<gene>
    <name evidence="5" type="ORF">SG35_015520</name>
</gene>
<dbReference type="GO" id="GO:0046872">
    <property type="term" value="F:metal ion binding"/>
    <property type="evidence" value="ECO:0007669"/>
    <property type="project" value="UniProtKB-KW"/>
</dbReference>
<dbReference type="PANTHER" id="PTHR19277">
    <property type="entry name" value="PENTRAXIN"/>
    <property type="match status" value="1"/>
</dbReference>
<organism evidence="5 6">
    <name type="scientific">Thalassomonas actiniarum</name>
    <dbReference type="NCBI Taxonomy" id="485447"/>
    <lineage>
        <taxon>Bacteria</taxon>
        <taxon>Pseudomonadati</taxon>
        <taxon>Pseudomonadota</taxon>
        <taxon>Gammaproteobacteria</taxon>
        <taxon>Alteromonadales</taxon>
        <taxon>Colwelliaceae</taxon>
        <taxon>Thalassomonas</taxon>
    </lineage>
</organism>
<dbReference type="PANTHER" id="PTHR19277:SF125">
    <property type="entry name" value="B6"/>
    <property type="match status" value="1"/>
</dbReference>
<proteinExistence type="predicted"/>
<evidence type="ECO:0000256" key="3">
    <source>
        <dbReference type="ARBA" id="ARBA00022837"/>
    </source>
</evidence>
<sequence>MSLLNYYFSDHSNEVVSRGSNHSVLGITKGHYSQGAIQYRHPGTNAICSDNIRYIEPSQESNGWSGSAAGASVLDHVPNLDNFTMSCWADAKTLGFWTIPFLLKQNDQWRFSIDYETTSNNTLYVYISYHSPQGGYHWTYTSFALPDNNWHYLTVTKTRDDALRFYVNGELKITKTTATGEYTLLDDAPVEMSFRSDQQNNFHNPGARLGNLRFDTSAASAEQIRAQMLEDLERLKNPQVLDVKQDSFTNNNAAVVSNYPAHPQIPLENTLNNFTPRTERVAGTDFHYLEAELNGNGNYVQIDRSLKFTEADSLDYLSVAAWVRVPSNLPAINGDNEEEIIVSFDRSEYFRLSVNAPFGTETGAILFATAAQIGETRDIHDQSPASGHNINDGQWHFITAVYDGDNHTKKIYLDGLLIDIAEGVHSNHGSLGTGVDRVGFIGAGSEDDGSGAVHLGPTSSNYINIGRVIVRRDLLSPAQIKALMAQRPGSRPASRDFWLDYHFDRLSDERVLDSSGHQHDAVFSGFQRQSERIGGSNFPFLENVASQNSYLDIVDNFTLSQDLNYESFAFSLWLRLPQTLNSDQILISMDNSQFMQAWVDQTSHNLHLNLIHSSGMIQLTGSTAINDNQWHFVTFNLDCPTRQINIMLDGAVEAAEFFDNIDRPGGADANARLKVGSQSNLLMGENPVYFDGDIGPIRFERYALELSEHNAWRKKDRPDTQGNGLVFKLTRFEKSQQQANTLLDESGNDNHARFVEMDINTDDDLHYLVAGGAQPQVMLPAPLVQDQSAGISQLSFACWVQVPDNMASASVILSFGKNHYYELGITDQGKASLVTQGHQVIDANEADSQFLNTLESGLAINDGQWHHICAIYDGINGFKRLYIDGHLDREIADPHEGALGSGSTRYGIIGAPSYSTHFADNPLPDDAQLLSREADEIVRIGPLYLYNAALDNISIEQLVNQDNSYLLNRLTKTYNLDNGHYTQVRMVQHENQLVLLAQASDGRYYYATVAPQIVSNSERNQRSAEQLRSGTLDNSQIRTDVSYWPAALKQLIFPTELSQVGYSIVDNYVFEDQPEDPREDNYSISVFNRSTGILGENQPFKLLSDGDYLILCRQAKSKDDASVPRRNNKAIVNNTLLLDRFVLSGDTLTPKLESRYQRSRNKVRPFNSKDSKDVRDLNGQFFYEPSHELAFVDDLFDGQFDVTLVPTSTGSQSRWSIMALENKRKLLRYFSLPSNNNGLFDTRGKTYYTSPDVQYRDSIYQDRPGLDPFSGLPLIPVRGKPGSAGYALSLISGSHLRLDNPWYDPANSAANNGKPQQFTLMLRLKSLLPQNGDSSRWLISSDSHASLAVWIANNNTLYFEYGGVQRSVAAMIPDENWHQLTFVYQQGEIIIYRDGVSLALNNSSEAKPALPFSSIGSGEYQLGGGSQDLGQVDDIQLWSLALENEILFDAVNIVPQPNAPGLVAYYSINEGGGSEIYDHSSKKHTATLVAGSANGQPLSTDDLWRRSTANQYESTGLVQRLYKLHDTPAASDINHYLGFDLEYYQVQEDGMNGDGEPTNVLSDRRMMLTAAVGQGNNTKLATVDFAVDLDGTLANVGTRLPLPALDTGGQGLPLERLAELETQVEALKAKYDLGIGWLRQNNFLLTLDESGAPLAFGRDAMLELNFNYLVNLDYDFDDESNLDLSELIGNNDTFNAAYQQVFLVDPDDAGGNRLAPSLDGSLMALSADLSGLYPGFNADAMGKLLFNSEDINQQQNYQTFLLQLSEFRWARESTRLAAQYNGGHQQLLWPSGIYQYVNASPTHGAGLRVDPHLLVTGIMLNLYFDYAVKLQQLTDARENYNSESQFMMPIVAADQRGLTAKAGFFNEIRPQTVPTLKRNSSGGVEVFFKGLNNKILSAYYGTATGRAVHSLSTSNQEKTYVQAKSTETEYNHTRISISDGSSAQLCHLNIVNSALGLTETWSDVPRSPGKFATVVNGKASTLSALALDLQSYDYSSVITEADTNGLELGSRLVYVVPASSISPANNLLENVSNALPDAVFKANSWTTDKVDKGLNFNGTNYLQATADEQSRVLINALQDMTLEAWYLPQLTGSAQTLMAYRDPQNRQADIRLKLVPQSDPLKYKLNFQHAGKQFQSQNSYAFDSLAHYAVVMKKQGGLELAPRARNLNVADSSGTFALKGDTTIDLTFSLENTRKDVDQLLMRKGNNFKVFVDTSGNLALSFHDEDALEFITKLPAGTVLQNNTRYRIFVSIDQAVNTRAALNDIYASSTNVGSATDLTSLIPDGTSFRLNNSSNYTIDNFAVPSLPDTSGDTSGAASSQYIVAVNLEVYNLDAGDEVPSLALDSPQKHYCANFLNQKDNSALELMANLGSSRIIYQAAFWSLLRAKADQNTLISGNEEGLTAWWPFSENAGGVAANRQNDQLSLDFSGAQGTPAAGFNWQLGSADQGINLYVNGKESALDSVAVDHIPGTEAIIGLQLGRDSNQNHYCSGHLGDLRLWRSVRSYEQIIEAAFSATPGSSQDLLLHYDLNRSVDNQVFNQAANGFALTVTEPSNAENMDLVVSQSVAPVGYNAPFIRNVFLDANSPMHIEVNTNSPLDVAYYAVANQGSTGVEGGLYKGAYAYVDDGELKIYTGQPVAELYTEWLSQVQTDPQIVGFIEGAPPVPGENLTGGDYKGATSVAVSTSESDNYSWGRSRSDSGSVGINFDFGIGPTVDASNNFSPLGFGPSLKVIKAKSRFNLGFNASFGGGFDASKSLSANLSLSQELQQSLGGEQERKQSFYLTPERRFQPDNLGTALVESLTADLFALRIKRNKALVGYSVVPNEDIPRDRNIIHFPINPKYTKQGTLDGKLGFSSQDSQFVLIKDPSYPQAATYGEYSYFKPRETYRLIQEIDDNQAQIQEQYNQWDNGKLRTFDYNLGGLPRQNSDAIVGSSDQGEQNRQQYEPPKLAFAVDLYNRYIWTAEGGMYKESSGYTEEVKNSYTGKFNFKFSAKAGFKTDIVLTAVAFDIGLGLSVDASLNLSTTKSKASKDSFSLSANVSGENDLQLYTINEAERSFYGAAEVGDAAYDLENDISTPHGLYTPGTAINRPGKVDAYRFYSFFLQPKEASFDYLREMVIDQAWLRESNDPGAAALRQVLKPGVPLRENEKSKPWRIMHRVSYVSRILPPASGTSGETTTEQKVGSKFGSNHQLLRLLEPYVYADDLTSGQLDARVRNAVNLYLPEFGDHQSKQYIVNLFRDYYGLV</sequence>
<evidence type="ECO:0000313" key="6">
    <source>
        <dbReference type="Proteomes" id="UP000032568"/>
    </source>
</evidence>
<dbReference type="KEGG" id="tact:SG35_015520"/>
<evidence type="ECO:0008006" key="7">
    <source>
        <dbReference type="Google" id="ProtNLM"/>
    </source>
</evidence>
<keyword evidence="3" id="KW-0106">Calcium</keyword>
<reference evidence="5 6" key="1">
    <citation type="journal article" date="2015" name="Genome Announc.">
        <title>Draft Genome Sequences of Marine Isolates of Thalassomonas viridans and Thalassomonas actiniarum.</title>
        <authorList>
            <person name="Olonade I."/>
            <person name="van Zyl L.J."/>
            <person name="Trindade M."/>
        </authorList>
    </citation>
    <scope>NUCLEOTIDE SEQUENCE [LARGE SCALE GENOMIC DNA]</scope>
    <source>
        <strain evidence="5 6">A5K-106</strain>
    </source>
</reference>
<dbReference type="InterPro" id="IPR013320">
    <property type="entry name" value="ConA-like_dom_sf"/>
</dbReference>
<dbReference type="EMBL" id="CP059735">
    <property type="protein sequence ID" value="WDD96783.1"/>
    <property type="molecule type" value="Genomic_DNA"/>
</dbReference>
<keyword evidence="6" id="KW-1185">Reference proteome</keyword>
<evidence type="ECO:0000256" key="1">
    <source>
        <dbReference type="ARBA" id="ARBA00001913"/>
    </source>
</evidence>
<dbReference type="Pfam" id="PF13385">
    <property type="entry name" value="Laminin_G_3"/>
    <property type="match status" value="5"/>
</dbReference>
<protein>
    <recommendedName>
        <fullName evidence="7">Laminin G domain-containing protein</fullName>
    </recommendedName>
</protein>
<keyword evidence="2" id="KW-0479">Metal-binding</keyword>
<dbReference type="SUPFAM" id="SSF49899">
    <property type="entry name" value="Concanavalin A-like lectins/glucanases"/>
    <property type="match status" value="6"/>
</dbReference>
<dbReference type="InterPro" id="IPR051360">
    <property type="entry name" value="Neuronal_Pentraxin_Related"/>
</dbReference>